<evidence type="ECO:0000256" key="1">
    <source>
        <dbReference type="ARBA" id="ARBA00004123"/>
    </source>
</evidence>
<evidence type="ECO:0000256" key="2">
    <source>
        <dbReference type="ARBA" id="ARBA00022723"/>
    </source>
</evidence>
<evidence type="ECO:0008006" key="10">
    <source>
        <dbReference type="Google" id="ProtNLM"/>
    </source>
</evidence>
<dbReference type="Proteomes" id="UP000054383">
    <property type="component" value="Unassembled WGS sequence"/>
</dbReference>
<accession>A0A0U1M284</accession>
<evidence type="ECO:0000313" key="9">
    <source>
        <dbReference type="Proteomes" id="UP000054383"/>
    </source>
</evidence>
<evidence type="ECO:0000256" key="4">
    <source>
        <dbReference type="ARBA" id="ARBA00022771"/>
    </source>
</evidence>
<evidence type="ECO:0000256" key="5">
    <source>
        <dbReference type="ARBA" id="ARBA00022833"/>
    </source>
</evidence>
<evidence type="ECO:0000256" key="3">
    <source>
        <dbReference type="ARBA" id="ARBA00022737"/>
    </source>
</evidence>
<feature type="region of interest" description="Disordered" evidence="7">
    <location>
        <begin position="56"/>
        <end position="82"/>
    </location>
</feature>
<dbReference type="PANTHER" id="PTHR40626:SF10">
    <property type="entry name" value="C2H2-TYPE DOMAIN-CONTAINING PROTEIN"/>
    <property type="match status" value="1"/>
</dbReference>
<dbReference type="CDD" id="cd12148">
    <property type="entry name" value="fungal_TF_MHR"/>
    <property type="match status" value="1"/>
</dbReference>
<feature type="compositionally biased region" description="Basic and acidic residues" evidence="7">
    <location>
        <begin position="357"/>
        <end position="370"/>
    </location>
</feature>
<dbReference type="OrthoDB" id="1405595at2759"/>
<keyword evidence="3" id="KW-0677">Repeat</keyword>
<sequence length="580" mass="64308">MKGGNSSVAHANDNSIVVSIYNGMKTYTLAISHFTARFAATRVVEGKDLLNRHIKITHSKKSGKETTHPAGSPGHGQPFSNCQQLPEPLPLYSLPGPEMAAAPTLEMSNDMATLDQPQGMPQLPQCASAESSVSTNLLQEPFLNSQPDSRPFTFNYLDNVCLPPLFDPAAFYPGLSINDPLLSPIFGIDGNTSEQATLTDGRIRERPDVSASLPQVESERQHLGNPSFLRMSQDDWQWLSAQISQFHSNIPTWFQLPSRHAISRYMHGFMTGFHPHFPIIHPQTLVLKEMAPELILALAAVGSHYCLEPHQGMKIFPVAKAIALEQLRRRDAERDEATYASPVSSWTSPKSQPQSISRDRENTTEHQSTHADTETMQALFFLMAMATWGGEHRSLALYHLAHIRLAIDIGPARSLLEQPPNQIATQLQEGPRIERGPSLLLAARHATAALCSPVQMGVYFVGRAPSWSVMHAVCSLEYAYILNQFIQAVIQVPAQCLEEDERDLFDTIKETLCEVEMSSSIGNPRIIETEPKIVGPKAVRAWAIILDGMRTWNAVCVITRTLFLYADLLERNAFFSEGQA</sequence>
<organism evidence="8 9">
    <name type="scientific">Talaromyces islandicus</name>
    <name type="common">Penicillium islandicum</name>
    <dbReference type="NCBI Taxonomy" id="28573"/>
    <lineage>
        <taxon>Eukaryota</taxon>
        <taxon>Fungi</taxon>
        <taxon>Dikarya</taxon>
        <taxon>Ascomycota</taxon>
        <taxon>Pezizomycotina</taxon>
        <taxon>Eurotiomycetes</taxon>
        <taxon>Eurotiomycetidae</taxon>
        <taxon>Eurotiales</taxon>
        <taxon>Trichocomaceae</taxon>
        <taxon>Talaromyces</taxon>
        <taxon>Talaromyces sect. Islandici</taxon>
    </lineage>
</organism>
<dbReference type="STRING" id="28573.A0A0U1M284"/>
<dbReference type="GO" id="GO:0000978">
    <property type="term" value="F:RNA polymerase II cis-regulatory region sequence-specific DNA binding"/>
    <property type="evidence" value="ECO:0007669"/>
    <property type="project" value="InterPro"/>
</dbReference>
<keyword evidence="4" id="KW-0863">Zinc-finger</keyword>
<dbReference type="InterPro" id="IPR051059">
    <property type="entry name" value="VerF-like"/>
</dbReference>
<reference evidence="8 9" key="1">
    <citation type="submission" date="2015-04" db="EMBL/GenBank/DDBJ databases">
        <authorList>
            <person name="Syromyatnikov M.Y."/>
            <person name="Popov V.N."/>
        </authorList>
    </citation>
    <scope>NUCLEOTIDE SEQUENCE [LARGE SCALE GENOMIC DNA]</scope>
    <source>
        <strain evidence="8">WF-38-12</strain>
    </source>
</reference>
<dbReference type="PANTHER" id="PTHR40626">
    <property type="entry name" value="MIP31509P"/>
    <property type="match status" value="1"/>
</dbReference>
<dbReference type="GO" id="GO:0000981">
    <property type="term" value="F:DNA-binding transcription factor activity, RNA polymerase II-specific"/>
    <property type="evidence" value="ECO:0007669"/>
    <property type="project" value="InterPro"/>
</dbReference>
<evidence type="ECO:0000313" key="8">
    <source>
        <dbReference type="EMBL" id="CRG89081.1"/>
    </source>
</evidence>
<feature type="region of interest" description="Disordered" evidence="7">
    <location>
        <begin position="333"/>
        <end position="370"/>
    </location>
</feature>
<feature type="compositionally biased region" description="Polar residues" evidence="7">
    <location>
        <begin position="341"/>
        <end position="356"/>
    </location>
</feature>
<dbReference type="GO" id="GO:0005634">
    <property type="term" value="C:nucleus"/>
    <property type="evidence" value="ECO:0007669"/>
    <property type="project" value="UniProtKB-SubCell"/>
</dbReference>
<keyword evidence="5" id="KW-0862">Zinc</keyword>
<dbReference type="AlphaFoldDB" id="A0A0U1M284"/>
<evidence type="ECO:0000256" key="6">
    <source>
        <dbReference type="ARBA" id="ARBA00023242"/>
    </source>
</evidence>
<keyword evidence="2" id="KW-0479">Metal-binding</keyword>
<dbReference type="GO" id="GO:0000785">
    <property type="term" value="C:chromatin"/>
    <property type="evidence" value="ECO:0007669"/>
    <property type="project" value="TreeGrafter"/>
</dbReference>
<name>A0A0U1M284_TALIS</name>
<comment type="subcellular location">
    <subcellularLocation>
        <location evidence="1">Nucleus</location>
    </subcellularLocation>
</comment>
<keyword evidence="6" id="KW-0539">Nucleus</keyword>
<dbReference type="EMBL" id="CVMT01000005">
    <property type="protein sequence ID" value="CRG89081.1"/>
    <property type="molecule type" value="Genomic_DNA"/>
</dbReference>
<protein>
    <recommendedName>
        <fullName evidence="10">Transcription factor domain-containing protein</fullName>
    </recommendedName>
</protein>
<dbReference type="OMA" id="CSLEYAY"/>
<keyword evidence="9" id="KW-1185">Reference proteome</keyword>
<gene>
    <name evidence="8" type="ORF">PISL3812_06116</name>
</gene>
<proteinExistence type="predicted"/>
<dbReference type="GO" id="GO:0008270">
    <property type="term" value="F:zinc ion binding"/>
    <property type="evidence" value="ECO:0007669"/>
    <property type="project" value="UniProtKB-KW"/>
</dbReference>
<evidence type="ECO:0000256" key="7">
    <source>
        <dbReference type="SAM" id="MobiDB-lite"/>
    </source>
</evidence>